<keyword evidence="1" id="KW-0812">Transmembrane</keyword>
<keyword evidence="3" id="KW-1185">Reference proteome</keyword>
<proteinExistence type="predicted"/>
<accession>A0ABC8WAL5</accession>
<keyword evidence="1" id="KW-0472">Membrane</keyword>
<organism evidence="2 3">
    <name type="scientific">Urochloa decumbens</name>
    <dbReference type="NCBI Taxonomy" id="240449"/>
    <lineage>
        <taxon>Eukaryota</taxon>
        <taxon>Viridiplantae</taxon>
        <taxon>Streptophyta</taxon>
        <taxon>Embryophyta</taxon>
        <taxon>Tracheophyta</taxon>
        <taxon>Spermatophyta</taxon>
        <taxon>Magnoliopsida</taxon>
        <taxon>Liliopsida</taxon>
        <taxon>Poales</taxon>
        <taxon>Poaceae</taxon>
        <taxon>PACMAD clade</taxon>
        <taxon>Panicoideae</taxon>
        <taxon>Panicodae</taxon>
        <taxon>Paniceae</taxon>
        <taxon>Melinidinae</taxon>
        <taxon>Urochloa</taxon>
    </lineage>
</organism>
<protein>
    <submittedName>
        <fullName evidence="2">Uncharacterized protein</fullName>
    </submittedName>
</protein>
<name>A0ABC8WAL5_9POAL</name>
<reference evidence="3" key="1">
    <citation type="submission" date="2024-06" db="EMBL/GenBank/DDBJ databases">
        <authorList>
            <person name="Ryan C."/>
        </authorList>
    </citation>
    <scope>NUCLEOTIDE SEQUENCE [LARGE SCALE GENOMIC DNA]</scope>
</reference>
<dbReference type="Proteomes" id="UP001497457">
    <property type="component" value="Chromosome 12b"/>
</dbReference>
<feature type="transmembrane region" description="Helical" evidence="1">
    <location>
        <begin position="20"/>
        <end position="38"/>
    </location>
</feature>
<dbReference type="Pfam" id="PF12442">
    <property type="entry name" value="DUF3681"/>
    <property type="match status" value="1"/>
</dbReference>
<evidence type="ECO:0000313" key="2">
    <source>
        <dbReference type="EMBL" id="CAL4905655.1"/>
    </source>
</evidence>
<dbReference type="PANTHER" id="PTHR33530">
    <property type="entry name" value="OS01G0147100 PROTEIN"/>
    <property type="match status" value="1"/>
</dbReference>
<gene>
    <name evidence="2" type="ORF">URODEC1_LOCUS11769</name>
</gene>
<evidence type="ECO:0000313" key="3">
    <source>
        <dbReference type="Proteomes" id="UP001497457"/>
    </source>
</evidence>
<sequence length="114" mass="12169">MEGLEAMSDASHDTSKLPAAMIWFGVTLSAAALSLIIFKAPGGIFLRLHGSTPVSLYYGSLIAIVIFGLVEASLGYWVVPQNLGGWRTIAKTMLWFSILPLVLVTALGGTVFLK</sequence>
<feature type="transmembrane region" description="Helical" evidence="1">
    <location>
        <begin position="94"/>
        <end position="113"/>
    </location>
</feature>
<reference evidence="2 3" key="2">
    <citation type="submission" date="2024-10" db="EMBL/GenBank/DDBJ databases">
        <authorList>
            <person name="Ryan C."/>
        </authorList>
    </citation>
    <scope>NUCLEOTIDE SEQUENCE [LARGE SCALE GENOMIC DNA]</scope>
</reference>
<dbReference type="PANTHER" id="PTHR33530:SF12">
    <property type="entry name" value="MAJOR FACILITATOR SUPERFAMILY (MFS) PROFILE DOMAIN-CONTAINING PROTEIN"/>
    <property type="match status" value="1"/>
</dbReference>
<dbReference type="AlphaFoldDB" id="A0ABC8WAL5"/>
<keyword evidence="1" id="KW-1133">Transmembrane helix</keyword>
<dbReference type="InterPro" id="IPR022149">
    <property type="entry name" value="DUF3681"/>
</dbReference>
<evidence type="ECO:0000256" key="1">
    <source>
        <dbReference type="SAM" id="Phobius"/>
    </source>
</evidence>
<dbReference type="EMBL" id="OZ075122">
    <property type="protein sequence ID" value="CAL4905655.1"/>
    <property type="molecule type" value="Genomic_DNA"/>
</dbReference>
<feature type="transmembrane region" description="Helical" evidence="1">
    <location>
        <begin position="58"/>
        <end position="79"/>
    </location>
</feature>